<gene>
    <name evidence="2" type="ORF">C922_03321</name>
</gene>
<accession>W7A413</accession>
<feature type="compositionally biased region" description="Basic and acidic residues" evidence="1">
    <location>
        <begin position="50"/>
        <end position="82"/>
    </location>
</feature>
<proteinExistence type="predicted"/>
<evidence type="ECO:0000313" key="2">
    <source>
        <dbReference type="EMBL" id="EUD66405.1"/>
    </source>
</evidence>
<keyword evidence="3" id="KW-1185">Reference proteome</keyword>
<dbReference type="GeneID" id="20038595"/>
<sequence>MKKRNLEWEIEPNSKSTEFSTHDTGEGGPKTYAQPEPMLVGLCRSSLSSTREDRRDLVRKEAERCRGETEKQDTTDESKEAEIAAGGGEAYLIPVDGGNMKELKLDKVKKVRTRNRGVWYSSRGRSQGL</sequence>
<reference evidence="2 3" key="1">
    <citation type="submission" date="2013-02" db="EMBL/GenBank/DDBJ databases">
        <title>The Genome Sequence of Plasmodium inui San Antonio 1.</title>
        <authorList>
            <consortium name="The Broad Institute Genome Sequencing Platform"/>
            <consortium name="The Broad Institute Genome Sequencing Center for Infectious Disease"/>
            <person name="Neafsey D."/>
            <person name="Cheeseman I."/>
            <person name="Volkman S."/>
            <person name="Adams J."/>
            <person name="Walker B."/>
            <person name="Young S.K."/>
            <person name="Zeng Q."/>
            <person name="Gargeya S."/>
            <person name="Fitzgerald M."/>
            <person name="Haas B."/>
            <person name="Abouelleil A."/>
            <person name="Alvarado L."/>
            <person name="Arachchi H.M."/>
            <person name="Berlin A.M."/>
            <person name="Chapman S.B."/>
            <person name="Dewar J."/>
            <person name="Goldberg J."/>
            <person name="Griggs A."/>
            <person name="Gujja S."/>
            <person name="Hansen M."/>
            <person name="Howarth C."/>
            <person name="Imamovic A."/>
            <person name="Larimer J."/>
            <person name="McCowan C."/>
            <person name="Murphy C."/>
            <person name="Neiman D."/>
            <person name="Pearson M."/>
            <person name="Priest M."/>
            <person name="Roberts A."/>
            <person name="Saif S."/>
            <person name="Shea T."/>
            <person name="Sisk P."/>
            <person name="Sykes S."/>
            <person name="Wortman J."/>
            <person name="Nusbaum C."/>
            <person name="Birren B."/>
        </authorList>
    </citation>
    <scope>NUCLEOTIDE SEQUENCE [LARGE SCALE GENOMIC DNA]</scope>
    <source>
        <strain evidence="2 3">San Antonio 1</strain>
    </source>
</reference>
<dbReference type="Proteomes" id="UP000030640">
    <property type="component" value="Unassembled WGS sequence"/>
</dbReference>
<dbReference type="VEuPathDB" id="PlasmoDB:C922_03321"/>
<dbReference type="EMBL" id="KI965472">
    <property type="protein sequence ID" value="EUD66405.1"/>
    <property type="molecule type" value="Genomic_DNA"/>
</dbReference>
<evidence type="ECO:0000256" key="1">
    <source>
        <dbReference type="SAM" id="MobiDB-lite"/>
    </source>
</evidence>
<dbReference type="AlphaFoldDB" id="W7A413"/>
<evidence type="ECO:0000313" key="3">
    <source>
        <dbReference type="Proteomes" id="UP000030640"/>
    </source>
</evidence>
<name>W7A413_9APIC</name>
<feature type="region of interest" description="Disordered" evidence="1">
    <location>
        <begin position="1"/>
        <end position="87"/>
    </location>
</feature>
<organism evidence="2 3">
    <name type="scientific">Plasmodium inui San Antonio 1</name>
    <dbReference type="NCBI Taxonomy" id="1237626"/>
    <lineage>
        <taxon>Eukaryota</taxon>
        <taxon>Sar</taxon>
        <taxon>Alveolata</taxon>
        <taxon>Apicomplexa</taxon>
        <taxon>Aconoidasida</taxon>
        <taxon>Haemosporida</taxon>
        <taxon>Plasmodiidae</taxon>
        <taxon>Plasmodium</taxon>
        <taxon>Plasmodium (Plasmodium)</taxon>
    </lineage>
</organism>
<protein>
    <submittedName>
        <fullName evidence="2">Uncharacterized protein</fullName>
    </submittedName>
</protein>
<dbReference type="RefSeq" id="XP_008817135.1">
    <property type="nucleotide sequence ID" value="XM_008818913.1"/>
</dbReference>